<keyword evidence="2" id="KW-0472">Membrane</keyword>
<name>A0A1G6HIC9_9GAMM</name>
<protein>
    <submittedName>
        <fullName evidence="3">Uncharacterized protein</fullName>
    </submittedName>
</protein>
<feature type="compositionally biased region" description="Low complexity" evidence="1">
    <location>
        <begin position="263"/>
        <end position="272"/>
    </location>
</feature>
<keyword evidence="2" id="KW-1133">Transmembrane helix</keyword>
<sequence length="272" mass="31205">MHQTKQQAMHQSKQNTTRAVNTLLAMSRVAPVAKVSWWIFLGVGTCVAYWIWAEGGVAWWMLIPSSLVFFAFLRLLYRWRKNRQLAKFNHIHLPPQILSAFRQQYPALTPKQVDLIEQGFLDFIAMHLLSKRDYAMPSHAVDALWHCMLEQPKVYEQWCISVLGYSLEHVPHIPIHAEQSLGAQWRLKSLHSRQNHLAWQESCYLHGLNPYRTKQLSRLYALDAALGWADGLHYDVQVLRGKYALKEGATASSSDDYHSGNHSCSSCSSSCD</sequence>
<feature type="region of interest" description="Disordered" evidence="1">
    <location>
        <begin position="251"/>
        <end position="272"/>
    </location>
</feature>
<keyword evidence="2" id="KW-0812">Transmembrane</keyword>
<feature type="transmembrane region" description="Helical" evidence="2">
    <location>
        <begin position="58"/>
        <end position="77"/>
    </location>
</feature>
<evidence type="ECO:0000313" key="3">
    <source>
        <dbReference type="EMBL" id="SDB93961.1"/>
    </source>
</evidence>
<reference evidence="4" key="1">
    <citation type="submission" date="2016-09" db="EMBL/GenBank/DDBJ databases">
        <authorList>
            <person name="Varghese N."/>
            <person name="Submissions S."/>
        </authorList>
    </citation>
    <scope>NUCLEOTIDE SEQUENCE [LARGE SCALE GENOMIC DNA]</scope>
    <source>
        <strain evidence="4">ANC 3699</strain>
    </source>
</reference>
<evidence type="ECO:0000256" key="2">
    <source>
        <dbReference type="SAM" id="Phobius"/>
    </source>
</evidence>
<organism evidence="3 4">
    <name type="scientific">Acinetobacter marinus</name>
    <dbReference type="NCBI Taxonomy" id="281375"/>
    <lineage>
        <taxon>Bacteria</taxon>
        <taxon>Pseudomonadati</taxon>
        <taxon>Pseudomonadota</taxon>
        <taxon>Gammaproteobacteria</taxon>
        <taxon>Moraxellales</taxon>
        <taxon>Moraxellaceae</taxon>
        <taxon>Acinetobacter</taxon>
    </lineage>
</organism>
<feature type="transmembrane region" description="Helical" evidence="2">
    <location>
        <begin position="35"/>
        <end position="52"/>
    </location>
</feature>
<evidence type="ECO:0000313" key="4">
    <source>
        <dbReference type="Proteomes" id="UP000242317"/>
    </source>
</evidence>
<dbReference type="Proteomes" id="UP000242317">
    <property type="component" value="Unassembled WGS sequence"/>
</dbReference>
<gene>
    <name evidence="3" type="ORF">SAMN05421749_102288</name>
</gene>
<evidence type="ECO:0000256" key="1">
    <source>
        <dbReference type="SAM" id="MobiDB-lite"/>
    </source>
</evidence>
<proteinExistence type="predicted"/>
<dbReference type="EMBL" id="FMYK01000002">
    <property type="protein sequence ID" value="SDB93961.1"/>
    <property type="molecule type" value="Genomic_DNA"/>
</dbReference>
<accession>A0A1G6HIC9</accession>
<keyword evidence="4" id="KW-1185">Reference proteome</keyword>
<dbReference type="AlphaFoldDB" id="A0A1G6HIC9"/>